<dbReference type="Pfam" id="PF01066">
    <property type="entry name" value="CDP-OH_P_transf"/>
    <property type="match status" value="1"/>
</dbReference>
<keyword evidence="3" id="KW-1133">Transmembrane helix</keyword>
<evidence type="ECO:0000313" key="5">
    <source>
        <dbReference type="Proteomes" id="UP000652307"/>
    </source>
</evidence>
<feature type="transmembrane region" description="Helical" evidence="3">
    <location>
        <begin position="141"/>
        <end position="159"/>
    </location>
</feature>
<feature type="transmembrane region" description="Helical" evidence="3">
    <location>
        <begin position="116"/>
        <end position="135"/>
    </location>
</feature>
<proteinExistence type="inferred from homology"/>
<keyword evidence="3" id="KW-0472">Membrane</keyword>
<dbReference type="AlphaFoldDB" id="A0A843AFB0"/>
<organism evidence="4 5">
    <name type="scientific">Fervidicoccus fontis</name>
    <dbReference type="NCBI Taxonomy" id="683846"/>
    <lineage>
        <taxon>Archaea</taxon>
        <taxon>Thermoproteota</taxon>
        <taxon>Thermoprotei</taxon>
        <taxon>Fervidicoccales</taxon>
        <taxon>Fervidicoccaceae</taxon>
        <taxon>Fervidicoccus</taxon>
    </lineage>
</organism>
<dbReference type="InterPro" id="IPR043130">
    <property type="entry name" value="CDP-OH_PTrfase_TM_dom"/>
</dbReference>
<protein>
    <submittedName>
        <fullName evidence="4">CDP-alcohol phosphatidyltransferase family protein</fullName>
    </submittedName>
</protein>
<feature type="transmembrane region" description="Helical" evidence="3">
    <location>
        <begin position="7"/>
        <end position="27"/>
    </location>
</feature>
<dbReference type="PROSITE" id="PS00379">
    <property type="entry name" value="CDP_ALCOHOL_P_TRANSF"/>
    <property type="match status" value="1"/>
</dbReference>
<evidence type="ECO:0000256" key="1">
    <source>
        <dbReference type="ARBA" id="ARBA00022679"/>
    </source>
</evidence>
<feature type="transmembrane region" description="Helical" evidence="3">
    <location>
        <begin position="171"/>
        <end position="189"/>
    </location>
</feature>
<keyword evidence="3" id="KW-0812">Transmembrane</keyword>
<name>A0A843AFB0_9CREN</name>
<comment type="caution">
    <text evidence="4">The sequence shown here is derived from an EMBL/GenBank/DDBJ whole genome shotgun (WGS) entry which is preliminary data.</text>
</comment>
<gene>
    <name evidence="4" type="ORF">IOK49_06820</name>
</gene>
<feature type="transmembrane region" description="Helical" evidence="3">
    <location>
        <begin position="195"/>
        <end position="215"/>
    </location>
</feature>
<keyword evidence="1 2" id="KW-0808">Transferase</keyword>
<dbReference type="GO" id="GO:0016020">
    <property type="term" value="C:membrane"/>
    <property type="evidence" value="ECO:0007669"/>
    <property type="project" value="InterPro"/>
</dbReference>
<dbReference type="InterPro" id="IPR048254">
    <property type="entry name" value="CDP_ALCOHOL_P_TRANSF_CS"/>
</dbReference>
<sequence>MINRKDLPNLVTVINGLVGSFALLLAIRGETELSIRLIFLSLSLDVLDGLLARKLNAMSESGELLDRVFDRVYQVIAPSIIYCYMQNWNVGSMFYSASIITLSFWRIIRRTPSKEYFLGLPLFVHTFVILSSYLSGIALPYYLMLVLVIASLFPIKYFRRIRRLSPNETKGTFWQIRIIVPLFLSIIPYSKLEILFELLFYIFIIYALFGWIPLLRNKNFFLREK</sequence>
<evidence type="ECO:0000256" key="3">
    <source>
        <dbReference type="SAM" id="Phobius"/>
    </source>
</evidence>
<dbReference type="EMBL" id="JADEZV010000007">
    <property type="protein sequence ID" value="MBE9391776.1"/>
    <property type="molecule type" value="Genomic_DNA"/>
</dbReference>
<dbReference type="GO" id="GO:0016780">
    <property type="term" value="F:phosphotransferase activity, for other substituted phosphate groups"/>
    <property type="evidence" value="ECO:0007669"/>
    <property type="project" value="InterPro"/>
</dbReference>
<comment type="similarity">
    <text evidence="2">Belongs to the CDP-alcohol phosphatidyltransferase class-I family.</text>
</comment>
<dbReference type="Proteomes" id="UP000652307">
    <property type="component" value="Unassembled WGS sequence"/>
</dbReference>
<evidence type="ECO:0000256" key="2">
    <source>
        <dbReference type="RuleBase" id="RU003750"/>
    </source>
</evidence>
<reference evidence="4" key="1">
    <citation type="submission" date="2020-10" db="EMBL/GenBank/DDBJ databases">
        <title>Fervidococcus fontis strain 3639Fd - the first crenarchaeon capable of growth on lipids.</title>
        <authorList>
            <person name="Kochetkova T.V."/>
            <person name="Elcheninov A.G."/>
            <person name="Toschakov S.V."/>
            <person name="Kublanov I.V."/>
        </authorList>
    </citation>
    <scope>NUCLEOTIDE SEQUENCE</scope>
    <source>
        <strain evidence="4">3639Fd</strain>
    </source>
</reference>
<evidence type="ECO:0000313" key="4">
    <source>
        <dbReference type="EMBL" id="MBE9391776.1"/>
    </source>
</evidence>
<dbReference type="RefSeq" id="WP_193804156.1">
    <property type="nucleotide sequence ID" value="NZ_JADEZV010000007.1"/>
</dbReference>
<dbReference type="InterPro" id="IPR000462">
    <property type="entry name" value="CDP-OH_P_trans"/>
</dbReference>
<dbReference type="Gene3D" id="1.20.120.1760">
    <property type="match status" value="1"/>
</dbReference>
<dbReference type="GO" id="GO:0008654">
    <property type="term" value="P:phospholipid biosynthetic process"/>
    <property type="evidence" value="ECO:0007669"/>
    <property type="project" value="InterPro"/>
</dbReference>
<accession>A0A843AFB0</accession>